<dbReference type="Proteomes" id="UP001558713">
    <property type="component" value="Unassembled WGS sequence"/>
</dbReference>
<dbReference type="PANTHER" id="PTHR33116">
    <property type="entry name" value="REVERSE TRANSCRIPTASE ZINC-BINDING DOMAIN-CONTAINING PROTEIN-RELATED-RELATED"/>
    <property type="match status" value="1"/>
</dbReference>
<dbReference type="InterPro" id="IPR026960">
    <property type="entry name" value="RVT-Znf"/>
</dbReference>
<dbReference type="EMBL" id="JBANAX010000935">
    <property type="protein sequence ID" value="KAL1188007.1"/>
    <property type="molecule type" value="Genomic_DNA"/>
</dbReference>
<feature type="domain" description="Reverse transcriptase zinc-binding" evidence="1">
    <location>
        <begin position="132"/>
        <end position="216"/>
    </location>
</feature>
<evidence type="ECO:0000313" key="3">
    <source>
        <dbReference type="Proteomes" id="UP001558713"/>
    </source>
</evidence>
<sequence>MLKGENFWTAEVKSSSSWLWNSLLKLRPLARQFITCSVGDGKLASFWFDSWCSLGPLIGCLGHQGPSALGISRTATVAESLRGTEWRLPPQRSRLKGIEDLRNCLNQTQTPSEDRGSDSFHWKVGDREENKFSASRTWESLRPRDVEVPWSETVWFKGNVPKHAFTFWVSSLDRLPVRERLHRWGIAPSPNCCTCDRLPETRDHLFLHCDFSSQIWNQSLSRLGLSNFLFADWSCLLSWLSTSSPHIPKKLKRLVAQATVFMIWRERNTRLHTSSSATAAEINKAIDRSIRDTLLARRKRKGFGKLLSLWFSYA</sequence>
<evidence type="ECO:0000259" key="1">
    <source>
        <dbReference type="Pfam" id="PF13966"/>
    </source>
</evidence>
<evidence type="ECO:0000313" key="2">
    <source>
        <dbReference type="EMBL" id="KAL1188007.1"/>
    </source>
</evidence>
<dbReference type="PANTHER" id="PTHR33116:SF76">
    <property type="entry name" value="DUF4283 DOMAIN-CONTAINING PROTEIN"/>
    <property type="match status" value="1"/>
</dbReference>
<accession>A0ABD0Z034</accession>
<comment type="caution">
    <text evidence="2">The sequence shown here is derived from an EMBL/GenBank/DDBJ whole genome shotgun (WGS) entry which is preliminary data.</text>
</comment>
<dbReference type="AlphaFoldDB" id="A0ABD0Z034"/>
<proteinExistence type="predicted"/>
<reference evidence="2 3" key="1">
    <citation type="submission" date="2024-04" db="EMBL/GenBank/DDBJ databases">
        <title>Genome assembly C_amara_ONT_v2.</title>
        <authorList>
            <person name="Yant L."/>
            <person name="Moore C."/>
            <person name="Slenker M."/>
        </authorList>
    </citation>
    <scope>NUCLEOTIDE SEQUENCE [LARGE SCALE GENOMIC DNA]</scope>
    <source>
        <tissue evidence="2">Leaf</tissue>
    </source>
</reference>
<protein>
    <recommendedName>
        <fullName evidence="1">Reverse transcriptase zinc-binding domain-containing protein</fullName>
    </recommendedName>
</protein>
<gene>
    <name evidence="2" type="ORF">V5N11_026319</name>
</gene>
<keyword evidence="3" id="KW-1185">Reference proteome</keyword>
<name>A0ABD0Z034_CARAN</name>
<dbReference type="Pfam" id="PF13966">
    <property type="entry name" value="zf-RVT"/>
    <property type="match status" value="1"/>
</dbReference>
<organism evidence="2 3">
    <name type="scientific">Cardamine amara subsp. amara</name>
    <dbReference type="NCBI Taxonomy" id="228776"/>
    <lineage>
        <taxon>Eukaryota</taxon>
        <taxon>Viridiplantae</taxon>
        <taxon>Streptophyta</taxon>
        <taxon>Embryophyta</taxon>
        <taxon>Tracheophyta</taxon>
        <taxon>Spermatophyta</taxon>
        <taxon>Magnoliopsida</taxon>
        <taxon>eudicotyledons</taxon>
        <taxon>Gunneridae</taxon>
        <taxon>Pentapetalae</taxon>
        <taxon>rosids</taxon>
        <taxon>malvids</taxon>
        <taxon>Brassicales</taxon>
        <taxon>Brassicaceae</taxon>
        <taxon>Cardamineae</taxon>
        <taxon>Cardamine</taxon>
    </lineage>
</organism>